<dbReference type="InterPro" id="IPR024923">
    <property type="entry name" value="PG_synth_SpoVB"/>
</dbReference>
<evidence type="ECO:0000256" key="2">
    <source>
        <dbReference type="ARBA" id="ARBA00022475"/>
    </source>
</evidence>
<gene>
    <name evidence="6" type="ORF">DXH47_07055</name>
</gene>
<dbReference type="PANTHER" id="PTHR30250:SF29">
    <property type="entry name" value="POLYSACCHARIDE BIOSYNTHESIS PROTEIN C-TERMINAL DOMAIN-CONTAINING PROTEIN"/>
    <property type="match status" value="1"/>
</dbReference>
<proteinExistence type="predicted"/>
<evidence type="ECO:0000256" key="4">
    <source>
        <dbReference type="ARBA" id="ARBA00022989"/>
    </source>
</evidence>
<comment type="subcellular location">
    <subcellularLocation>
        <location evidence="1">Cell membrane</location>
        <topology evidence="1">Multi-pass membrane protein</topology>
    </subcellularLocation>
</comment>
<dbReference type="AlphaFoldDB" id="A0A4Q0VK30"/>
<dbReference type="CDD" id="cd13124">
    <property type="entry name" value="MATE_SpoVB_like"/>
    <property type="match status" value="1"/>
</dbReference>
<evidence type="ECO:0000256" key="5">
    <source>
        <dbReference type="ARBA" id="ARBA00023136"/>
    </source>
</evidence>
<reference evidence="6 7" key="1">
    <citation type="submission" date="2018-08" db="EMBL/GenBank/DDBJ databases">
        <title>Lactobacillus suantsai sp. nov., isolated from traditional fermented suan-tsai in Taiwan.</title>
        <authorList>
            <person name="Huang C.-H."/>
        </authorList>
    </citation>
    <scope>NUCLEOTIDE SEQUENCE [LARGE SCALE GENOMIC DNA]</scope>
    <source>
        <strain evidence="6 7">BCRC 12945</strain>
    </source>
</reference>
<accession>A0A4Q0VK30</accession>
<evidence type="ECO:0000313" key="6">
    <source>
        <dbReference type="EMBL" id="RXI78359.1"/>
    </source>
</evidence>
<keyword evidence="3" id="KW-0812">Transmembrane</keyword>
<evidence type="ECO:0000313" key="7">
    <source>
        <dbReference type="Proteomes" id="UP000290602"/>
    </source>
</evidence>
<dbReference type="EMBL" id="QXIL01000012">
    <property type="protein sequence ID" value="RXI78359.1"/>
    <property type="molecule type" value="Genomic_DNA"/>
</dbReference>
<keyword evidence="5" id="KW-0472">Membrane</keyword>
<keyword evidence="2" id="KW-1003">Cell membrane</keyword>
<sequence>MGARNVTQTLRGALVLSSAAFIAKVLSAIYRVPFQNLVGDTGFYVYQQVYPLYGIGMTLALSGLPVFISKLVADAPDLASQQWVARRVYHWTLGLAVGLFLALQLGAPGLALGMGDTRLTALIRMVSWMFLVMPELAVSRGYYQGRLQMFPTARSQVIEQLVRVVIILVVAWWATTHDWSVYAMGTGTMVSGTLAALAAWAALPHWRRPVSGPVTATPHLGRRLLVEGGTLCLLTAIMVVLQLIDSFTVKNGLVAGGMSNSAAKSLKGVYDRAQPLVQLGLVVAVAFATSLLPALTSAAHHRQAQTFKRLTTTMMRLALVIATAASAGLITLMPWINQLLFGDAKGTEMLAIYMGSIVFATLIQTYNSVLQSRNQFKLTVVALLSGLVVKASVNQTAVHLWGGLGASLVTVGSLAVMTAIIWFGSAPQLRRGIWTVAFGVKLIGCLAGMVATVTIAKLSLQALIPALTQSRLAIGGALVVVIGVGVVVFIVAALSCRLLTVREWLTLPHAAGLLRYWQKLTQHGGK</sequence>
<dbReference type="OrthoDB" id="9775950at2"/>
<keyword evidence="7" id="KW-1185">Reference proteome</keyword>
<dbReference type="RefSeq" id="WP_129032654.1">
    <property type="nucleotide sequence ID" value="NZ_CP059603.1"/>
</dbReference>
<keyword evidence="4" id="KW-1133">Transmembrane helix</keyword>
<protein>
    <submittedName>
        <fullName evidence="6">Polysaccharide biosynthesis protein</fullName>
    </submittedName>
</protein>
<dbReference type="Pfam" id="PF01943">
    <property type="entry name" value="Polysacc_synt"/>
    <property type="match status" value="1"/>
</dbReference>
<dbReference type="Proteomes" id="UP000290602">
    <property type="component" value="Unassembled WGS sequence"/>
</dbReference>
<organism evidence="6 7">
    <name type="scientific">Levilactobacillus suantsaii</name>
    <dbReference type="NCBI Taxonomy" id="2292255"/>
    <lineage>
        <taxon>Bacteria</taxon>
        <taxon>Bacillati</taxon>
        <taxon>Bacillota</taxon>
        <taxon>Bacilli</taxon>
        <taxon>Lactobacillales</taxon>
        <taxon>Lactobacillaceae</taxon>
        <taxon>Levilactobacillus</taxon>
    </lineage>
</organism>
<dbReference type="InterPro" id="IPR002797">
    <property type="entry name" value="Polysacc_synth"/>
</dbReference>
<dbReference type="PANTHER" id="PTHR30250">
    <property type="entry name" value="PST FAMILY PREDICTED COLANIC ACID TRANSPORTER"/>
    <property type="match status" value="1"/>
</dbReference>
<dbReference type="GO" id="GO:0005886">
    <property type="term" value="C:plasma membrane"/>
    <property type="evidence" value="ECO:0007669"/>
    <property type="project" value="UniProtKB-SubCell"/>
</dbReference>
<dbReference type="InterPro" id="IPR050833">
    <property type="entry name" value="Poly_Biosynth_Transport"/>
</dbReference>
<name>A0A4Q0VK30_9LACO</name>
<evidence type="ECO:0000256" key="1">
    <source>
        <dbReference type="ARBA" id="ARBA00004651"/>
    </source>
</evidence>
<evidence type="ECO:0000256" key="3">
    <source>
        <dbReference type="ARBA" id="ARBA00022692"/>
    </source>
</evidence>
<comment type="caution">
    <text evidence="6">The sequence shown here is derived from an EMBL/GenBank/DDBJ whole genome shotgun (WGS) entry which is preliminary data.</text>
</comment>